<dbReference type="Pfam" id="PF13868">
    <property type="entry name" value="TPH"/>
    <property type="match status" value="1"/>
</dbReference>
<dbReference type="PANTHER" id="PTHR15504:SF0">
    <property type="entry name" value="CILIA- AND FLAGELLA-ASSOCIATED PROTEIN 45"/>
    <property type="match status" value="1"/>
</dbReference>
<dbReference type="InterPro" id="IPR043597">
    <property type="entry name" value="TPH_dom"/>
</dbReference>
<proteinExistence type="inferred from homology"/>
<dbReference type="PANTHER" id="PTHR15504">
    <property type="entry name" value="NASOPHARYNGEAL EPITHELIUM SPECIFIC PROTEIN 1"/>
    <property type="match status" value="1"/>
</dbReference>
<accession>A0AAN7P314</accession>
<feature type="compositionally biased region" description="Basic residues" evidence="9">
    <location>
        <begin position="1"/>
        <end position="13"/>
    </location>
</feature>
<evidence type="ECO:0000256" key="9">
    <source>
        <dbReference type="SAM" id="MobiDB-lite"/>
    </source>
</evidence>
<name>A0AAN7P314_9COLE</name>
<keyword evidence="4" id="KW-0969">Cilium</keyword>
<feature type="domain" description="Trichohyalin-plectin-homology" evidence="10">
    <location>
        <begin position="155"/>
        <end position="501"/>
    </location>
</feature>
<keyword evidence="3 8" id="KW-0175">Coiled coil</keyword>
<evidence type="ECO:0000256" key="3">
    <source>
        <dbReference type="ARBA" id="ARBA00023054"/>
    </source>
</evidence>
<comment type="subcellular location">
    <subcellularLocation>
        <location evidence="1">Cell projection</location>
        <location evidence="1">Cilium</location>
        <location evidence="1">Flagellum</location>
    </subcellularLocation>
</comment>
<evidence type="ECO:0000256" key="5">
    <source>
        <dbReference type="ARBA" id="ARBA00023273"/>
    </source>
</evidence>
<keyword evidence="12" id="KW-1185">Reference proteome</keyword>
<keyword evidence="2" id="KW-0282">Flagellum</keyword>
<organism evidence="11 12">
    <name type="scientific">Aquatica leii</name>
    <dbReference type="NCBI Taxonomy" id="1421715"/>
    <lineage>
        <taxon>Eukaryota</taxon>
        <taxon>Metazoa</taxon>
        <taxon>Ecdysozoa</taxon>
        <taxon>Arthropoda</taxon>
        <taxon>Hexapoda</taxon>
        <taxon>Insecta</taxon>
        <taxon>Pterygota</taxon>
        <taxon>Neoptera</taxon>
        <taxon>Endopterygota</taxon>
        <taxon>Coleoptera</taxon>
        <taxon>Polyphaga</taxon>
        <taxon>Elateriformia</taxon>
        <taxon>Elateroidea</taxon>
        <taxon>Lampyridae</taxon>
        <taxon>Luciolinae</taxon>
        <taxon>Aquatica</taxon>
    </lineage>
</organism>
<evidence type="ECO:0000256" key="1">
    <source>
        <dbReference type="ARBA" id="ARBA00004230"/>
    </source>
</evidence>
<evidence type="ECO:0000256" key="7">
    <source>
        <dbReference type="ARBA" id="ARBA00034142"/>
    </source>
</evidence>
<feature type="region of interest" description="Disordered" evidence="9">
    <location>
        <begin position="1"/>
        <end position="21"/>
    </location>
</feature>
<evidence type="ECO:0000256" key="2">
    <source>
        <dbReference type="ARBA" id="ARBA00022846"/>
    </source>
</evidence>
<dbReference type="InterPro" id="IPR033253">
    <property type="entry name" value="CFAP45"/>
</dbReference>
<evidence type="ECO:0000256" key="8">
    <source>
        <dbReference type="SAM" id="Coils"/>
    </source>
</evidence>
<protein>
    <recommendedName>
        <fullName evidence="7">Cilia- and flagella-associated protein 45</fullName>
    </recommendedName>
</protein>
<comment type="similarity">
    <text evidence="6">Belongs to the CFAP45 family.</text>
</comment>
<keyword evidence="5" id="KW-0966">Cell projection</keyword>
<gene>
    <name evidence="11" type="ORF">RN001_013598</name>
</gene>
<evidence type="ECO:0000313" key="12">
    <source>
        <dbReference type="Proteomes" id="UP001353858"/>
    </source>
</evidence>
<evidence type="ECO:0000256" key="4">
    <source>
        <dbReference type="ARBA" id="ARBA00023069"/>
    </source>
</evidence>
<evidence type="ECO:0000259" key="10">
    <source>
        <dbReference type="Pfam" id="PF13868"/>
    </source>
</evidence>
<dbReference type="EMBL" id="JARPUR010000006">
    <property type="protein sequence ID" value="KAK4874238.1"/>
    <property type="molecule type" value="Genomic_DNA"/>
</dbReference>
<dbReference type="AlphaFoldDB" id="A0AAN7P314"/>
<feature type="coiled-coil region" evidence="8">
    <location>
        <begin position="342"/>
        <end position="465"/>
    </location>
</feature>
<sequence>MSYNKLRKLKQRKSGTNVHNLSECPQQLNGKYLHYRPKNAYEGKEIVHILNNECNKKMLIPHSEPIEPPAIWSESKFRRFKNLAHRMTIEEKNRLDLEVQEAKLKLKNESDERSRMMSTGKLHQYAKPGTKLYGEAAEADKRNRHILQRAFELRQEQEDEVKHANSIILAAKCLSIRDAQLIEKRLIDKELKEQDFKLDMMMEQERQKGLQAEENRKKKRRELNLRHVNEVSQQIRDNEVQRNVEFEHKQEESTNISKALIAMQRDELKKIDEKRKQQQIVKEEFYKANEAIVQYKIVQKEEERIANLRIQEYMRKKAEREAAYDAEMERIKHEKNLEIARIQAQQQRSMDVQALNDELNAQRIQEEYERIWREKERANAIKRKKDLEDLLKEREKQVEDIKKSQALEIERDRTEFNHIAAVQRQLFEIELEKKRKRKRANMKHCKELLQQINEKELNRIELQRQKFEEGNIILIEKELRDLNIKSVLKKKLVDLRKNNVPDQIVGDIQRQLKLK</sequence>
<dbReference type="Proteomes" id="UP001353858">
    <property type="component" value="Unassembled WGS sequence"/>
</dbReference>
<dbReference type="GO" id="GO:0031514">
    <property type="term" value="C:motile cilium"/>
    <property type="evidence" value="ECO:0007669"/>
    <property type="project" value="UniProtKB-SubCell"/>
</dbReference>
<evidence type="ECO:0000313" key="11">
    <source>
        <dbReference type="EMBL" id="KAK4874238.1"/>
    </source>
</evidence>
<reference evidence="12" key="1">
    <citation type="submission" date="2023-01" db="EMBL/GenBank/DDBJ databases">
        <title>Key to firefly adult light organ development and bioluminescence: homeobox transcription factors regulate luciferase expression and transportation to peroxisome.</title>
        <authorList>
            <person name="Fu X."/>
        </authorList>
    </citation>
    <scope>NUCLEOTIDE SEQUENCE [LARGE SCALE GENOMIC DNA]</scope>
</reference>
<evidence type="ECO:0000256" key="6">
    <source>
        <dbReference type="ARBA" id="ARBA00034116"/>
    </source>
</evidence>
<comment type="caution">
    <text evidence="11">The sequence shown here is derived from an EMBL/GenBank/DDBJ whole genome shotgun (WGS) entry which is preliminary data.</text>
</comment>